<gene>
    <name evidence="1" type="ORF">SAMN02745161_3241</name>
</gene>
<evidence type="ECO:0000313" key="1">
    <source>
        <dbReference type="EMBL" id="SIO40804.1"/>
    </source>
</evidence>
<keyword evidence="2" id="KW-1185">Reference proteome</keyword>
<sequence>MYHILSCHPDRHSLKYFKVTLIFIYIVIDNRPPATSNLGYENNVQLS</sequence>
<reference evidence="2" key="1">
    <citation type="submission" date="2016-11" db="EMBL/GenBank/DDBJ databases">
        <authorList>
            <person name="Varghese N."/>
            <person name="Submissions S."/>
        </authorList>
    </citation>
    <scope>NUCLEOTIDE SEQUENCE [LARGE SCALE GENOMIC DNA]</scope>
    <source>
        <strain evidence="2">DSM 17456</strain>
    </source>
</reference>
<evidence type="ECO:0000313" key="2">
    <source>
        <dbReference type="Proteomes" id="UP000184694"/>
    </source>
</evidence>
<dbReference type="EMBL" id="FSRG01000009">
    <property type="protein sequence ID" value="SIO40804.1"/>
    <property type="molecule type" value="Genomic_DNA"/>
</dbReference>
<protein>
    <submittedName>
        <fullName evidence="1">Uncharacterized protein</fullName>
    </submittedName>
</protein>
<dbReference type="AlphaFoldDB" id="A0A1N6J8W4"/>
<organism evidence="1 2">
    <name type="scientific">Halodesulfovibrio marinisediminis DSM 17456</name>
    <dbReference type="NCBI Taxonomy" id="1121457"/>
    <lineage>
        <taxon>Bacteria</taxon>
        <taxon>Pseudomonadati</taxon>
        <taxon>Thermodesulfobacteriota</taxon>
        <taxon>Desulfovibrionia</taxon>
        <taxon>Desulfovibrionales</taxon>
        <taxon>Desulfovibrionaceae</taxon>
        <taxon>Halodesulfovibrio</taxon>
    </lineage>
</organism>
<dbReference type="Proteomes" id="UP000184694">
    <property type="component" value="Unassembled WGS sequence"/>
</dbReference>
<accession>A0A1N6J8W4</accession>
<name>A0A1N6J8W4_9BACT</name>
<proteinExistence type="predicted"/>